<feature type="region of interest" description="Disordered" evidence="1">
    <location>
        <begin position="1"/>
        <end position="31"/>
    </location>
</feature>
<sequence length="70" mass="8124">MPSRKKSNLSQSSRNAKRMRLIRSRESEEDRERLLALERVSRDAKHGYQLTESVTPSHASLKLSIKESRT</sequence>
<organism evidence="2 3">
    <name type="scientific">Euphydryas editha</name>
    <name type="common">Edith's checkerspot</name>
    <dbReference type="NCBI Taxonomy" id="104508"/>
    <lineage>
        <taxon>Eukaryota</taxon>
        <taxon>Metazoa</taxon>
        <taxon>Ecdysozoa</taxon>
        <taxon>Arthropoda</taxon>
        <taxon>Hexapoda</taxon>
        <taxon>Insecta</taxon>
        <taxon>Pterygota</taxon>
        <taxon>Neoptera</taxon>
        <taxon>Endopterygota</taxon>
        <taxon>Lepidoptera</taxon>
        <taxon>Glossata</taxon>
        <taxon>Ditrysia</taxon>
        <taxon>Papilionoidea</taxon>
        <taxon>Nymphalidae</taxon>
        <taxon>Nymphalinae</taxon>
        <taxon>Euphydryas</taxon>
    </lineage>
</organism>
<proteinExistence type="predicted"/>
<dbReference type="EMBL" id="CAKOGL010000019">
    <property type="protein sequence ID" value="CAH2098243.1"/>
    <property type="molecule type" value="Genomic_DNA"/>
</dbReference>
<name>A0AAU9UGE5_EUPED</name>
<gene>
    <name evidence="2" type="ORF">EEDITHA_LOCUS13378</name>
</gene>
<dbReference type="AlphaFoldDB" id="A0AAU9UGE5"/>
<evidence type="ECO:0000256" key="1">
    <source>
        <dbReference type="SAM" id="MobiDB-lite"/>
    </source>
</evidence>
<accession>A0AAU9UGE5</accession>
<reference evidence="2" key="1">
    <citation type="submission" date="2022-03" db="EMBL/GenBank/DDBJ databases">
        <authorList>
            <person name="Tunstrom K."/>
        </authorList>
    </citation>
    <scope>NUCLEOTIDE SEQUENCE</scope>
</reference>
<comment type="caution">
    <text evidence="2">The sequence shown here is derived from an EMBL/GenBank/DDBJ whole genome shotgun (WGS) entry which is preliminary data.</text>
</comment>
<keyword evidence="3" id="KW-1185">Reference proteome</keyword>
<protein>
    <submittedName>
        <fullName evidence="2">Uncharacterized protein</fullName>
    </submittedName>
</protein>
<evidence type="ECO:0000313" key="3">
    <source>
        <dbReference type="Proteomes" id="UP001153954"/>
    </source>
</evidence>
<feature type="region of interest" description="Disordered" evidence="1">
    <location>
        <begin position="49"/>
        <end position="70"/>
    </location>
</feature>
<dbReference type="Proteomes" id="UP001153954">
    <property type="component" value="Unassembled WGS sequence"/>
</dbReference>
<evidence type="ECO:0000313" key="2">
    <source>
        <dbReference type="EMBL" id="CAH2098243.1"/>
    </source>
</evidence>